<dbReference type="Pfam" id="PF13154">
    <property type="entry name" value="DUF3991"/>
    <property type="match status" value="1"/>
</dbReference>
<sequence length="351" mass="40135">MRRTPRPMPFTEAQLKQVFATSIIDFALSNGLQLEKGDRATMHVKGLPNGCGGLYIFNHGRGYYWFSKESKGNIIDFAKDYFELPTKTQAIEMILGCRAYDHSEDYARLSFHPSEKEPKGELILPPKDKSFDRTITYLTEIRGIDREIVDAMIRDGKVYGARTQVEKDGRVYSFHNCTFVGYDETGKPRYCSLRAPSANSHFRQDVENSDKTYGFCMEGRSNRVYDFEAPIDAMSHGTLCKIYGIDWRQDHRVAEGCLSDKALYRYLQLHPEITEIVFCYDNDMNGVLKDGTPHNHGQIQAEISAETYAGLGYKTMILTPNTKDFNKDLTELRKTMAQTNALQVSEDEIER</sequence>
<evidence type="ECO:0000313" key="2">
    <source>
        <dbReference type="EMBL" id="QNK42206.1"/>
    </source>
</evidence>
<dbReference type="RefSeq" id="WP_187037597.1">
    <property type="nucleotide sequence ID" value="NZ_CP060286.1"/>
</dbReference>
<accession>A0A7G8TF15</accession>
<gene>
    <name evidence="2" type="ORF">HCR03_08350</name>
</gene>
<name>A0A7G8TF15_9FIRM</name>
<proteinExistence type="predicted"/>
<evidence type="ECO:0000313" key="3">
    <source>
        <dbReference type="Proteomes" id="UP000515909"/>
    </source>
</evidence>
<organism evidence="2 3">
    <name type="scientific">Caproicibacter fermentans</name>
    <dbReference type="NCBI Taxonomy" id="2576756"/>
    <lineage>
        <taxon>Bacteria</taxon>
        <taxon>Bacillati</taxon>
        <taxon>Bacillota</taxon>
        <taxon>Clostridia</taxon>
        <taxon>Eubacteriales</taxon>
        <taxon>Acutalibacteraceae</taxon>
        <taxon>Caproicibacter</taxon>
    </lineage>
</organism>
<protein>
    <submittedName>
        <fullName evidence="2">DUF3991 domain-containing protein</fullName>
    </submittedName>
</protein>
<dbReference type="EMBL" id="CP060286">
    <property type="protein sequence ID" value="QNK42206.1"/>
    <property type="molecule type" value="Genomic_DNA"/>
</dbReference>
<reference evidence="2 3" key="1">
    <citation type="submission" date="2020-08" db="EMBL/GenBank/DDBJ databases">
        <title>The isolate Caproiciproducens sp. 7D4C2 produces n-caproate at mildly acidic conditions from hexoses: genome and rBOX comparison with related strains and chain-elongating bacteria.</title>
        <authorList>
            <person name="Esquivel-Elizondo S."/>
            <person name="Bagci C."/>
            <person name="Temovska M."/>
            <person name="Jeon B.S."/>
            <person name="Bessarab I."/>
            <person name="Williams R.B.H."/>
            <person name="Huson D.H."/>
            <person name="Angenent L.T."/>
        </authorList>
    </citation>
    <scope>NUCLEOTIDE SEQUENCE [LARGE SCALE GENOMIC DNA]</scope>
    <source>
        <strain evidence="2 3">7D4C2</strain>
    </source>
</reference>
<evidence type="ECO:0000259" key="1">
    <source>
        <dbReference type="Pfam" id="PF13154"/>
    </source>
</evidence>
<dbReference type="Proteomes" id="UP000515909">
    <property type="component" value="Chromosome"/>
</dbReference>
<dbReference type="KEGG" id="cfem:HCR03_08350"/>
<feature type="domain" description="DUF3991" evidence="1">
    <location>
        <begin position="136"/>
        <end position="217"/>
    </location>
</feature>
<dbReference type="InterPro" id="IPR025054">
    <property type="entry name" value="DUF3991"/>
</dbReference>
<dbReference type="AlphaFoldDB" id="A0A7G8TF15"/>